<dbReference type="Pfam" id="PF00595">
    <property type="entry name" value="PDZ"/>
    <property type="match status" value="1"/>
</dbReference>
<keyword evidence="3" id="KW-0966">Cell projection</keyword>
<dbReference type="Gene3D" id="2.30.42.10">
    <property type="match status" value="1"/>
</dbReference>
<dbReference type="InterPro" id="IPR036034">
    <property type="entry name" value="PDZ_sf"/>
</dbReference>
<sequence>NSQSASTSRSATVREKTSRVRRHVAEWELEPLHQAIEQIEDDSKFVHQNYQEPNRLRQSSRLKSASTEQLNRPGPNLLKSSLSSRRSLSQETLPVYIDITSELHGTSKASGQSRSNSASQGPRPASSYAHRQRSGSNSSSLRRKYKSVEDIRQPPQRKKTTPYHSLRGKPLDVKNKLSSHSYTHLLDADPNYPDSPRTTVNGNIVFAEVHEQPRTKALKKQPKGSYGRHAVSRSRFKHRQSMYDPHDGDEEDDEEDNFEISSNVGDYSESFISPIDQILDEEDSYSDLEHRHIEESRKKYGNIPLRMVYIYKTKPTLGMAVEGGANTRQPLPRVINLQPGGSAYESGGLKVGHVILEVNGQSLQGLEHVTAAKTIAEAFKDKLEDSIELLPKPLLKLSRTSLKTVLNYFRLSLMQRLKEFIENETEYHFSIILLYYVLLQKHLDWNVDVHVLNFNGNVIVWYVLLQDDVELYVNVQKCKYLKYEI</sequence>
<reference evidence="6" key="1">
    <citation type="submission" date="2022-11" db="EMBL/GenBank/DDBJ databases">
        <title>Centuries of genome instability and evolution in soft-shell clam transmissible cancer (bioRxiv).</title>
        <authorList>
            <person name="Hart S.F.M."/>
            <person name="Yonemitsu M.A."/>
            <person name="Giersch R.M."/>
            <person name="Beal B.F."/>
            <person name="Arriagada G."/>
            <person name="Davis B.W."/>
            <person name="Ostrander E.A."/>
            <person name="Goff S.P."/>
            <person name="Metzger M.J."/>
        </authorList>
    </citation>
    <scope>NUCLEOTIDE SEQUENCE</scope>
    <source>
        <strain evidence="6">MELC-2E11</strain>
        <tissue evidence="6">Siphon/mantle</tissue>
    </source>
</reference>
<dbReference type="EMBL" id="CP111028">
    <property type="protein sequence ID" value="WAR30632.1"/>
    <property type="molecule type" value="Genomic_DNA"/>
</dbReference>
<dbReference type="SUPFAM" id="SSF50156">
    <property type="entry name" value="PDZ domain-like"/>
    <property type="match status" value="1"/>
</dbReference>
<dbReference type="PANTHER" id="PTHR23116:SF29">
    <property type="entry name" value="PDZ DOMAIN-CONTAINING PROTEIN 7"/>
    <property type="match status" value="1"/>
</dbReference>
<keyword evidence="7" id="KW-1185">Reference proteome</keyword>
<protein>
    <submittedName>
        <fullName evidence="6">WHRN-like protein</fullName>
    </submittedName>
</protein>
<dbReference type="PANTHER" id="PTHR23116">
    <property type="entry name" value="PDZ DOMAIN CONTAINING WHIRLIN AND HARMONIN-RELATED"/>
    <property type="match status" value="1"/>
</dbReference>
<feature type="region of interest" description="Disordered" evidence="4">
    <location>
        <begin position="214"/>
        <end position="257"/>
    </location>
</feature>
<feature type="compositionally biased region" description="Basic and acidic residues" evidence="4">
    <location>
        <begin position="12"/>
        <end position="21"/>
    </location>
</feature>
<feature type="region of interest" description="Disordered" evidence="4">
    <location>
        <begin position="44"/>
        <end position="85"/>
    </location>
</feature>
<feature type="compositionally biased region" description="Acidic residues" evidence="4">
    <location>
        <begin position="247"/>
        <end position="257"/>
    </location>
</feature>
<evidence type="ECO:0000313" key="6">
    <source>
        <dbReference type="EMBL" id="WAR30632.1"/>
    </source>
</evidence>
<evidence type="ECO:0000256" key="1">
    <source>
        <dbReference type="ARBA" id="ARBA00004316"/>
    </source>
</evidence>
<feature type="region of interest" description="Disordered" evidence="4">
    <location>
        <begin position="104"/>
        <end position="173"/>
    </location>
</feature>
<dbReference type="InterPro" id="IPR051844">
    <property type="entry name" value="USH2_Complex_Protein"/>
</dbReference>
<dbReference type="CDD" id="cd06742">
    <property type="entry name" value="PDZ3_FL-whirlin-like"/>
    <property type="match status" value="1"/>
</dbReference>
<feature type="non-terminal residue" evidence="6">
    <location>
        <position position="1"/>
    </location>
</feature>
<feature type="compositionally biased region" description="Polar residues" evidence="4">
    <location>
        <begin position="104"/>
        <end position="120"/>
    </location>
</feature>
<feature type="compositionally biased region" description="Polar residues" evidence="4">
    <location>
        <begin position="1"/>
        <end position="11"/>
    </location>
</feature>
<gene>
    <name evidence="6" type="ORF">MAR_033174</name>
</gene>
<feature type="compositionally biased region" description="Polar residues" evidence="4">
    <location>
        <begin position="46"/>
        <end position="70"/>
    </location>
</feature>
<feature type="domain" description="PDZ" evidence="5">
    <location>
        <begin position="307"/>
        <end position="378"/>
    </location>
</feature>
<accession>A0ABY7G9P2</accession>
<proteinExistence type="predicted"/>
<evidence type="ECO:0000259" key="5">
    <source>
        <dbReference type="PROSITE" id="PS50106"/>
    </source>
</evidence>
<feature type="region of interest" description="Disordered" evidence="4">
    <location>
        <begin position="1"/>
        <end position="21"/>
    </location>
</feature>
<dbReference type="Proteomes" id="UP001164746">
    <property type="component" value="Chromosome 17"/>
</dbReference>
<feature type="compositionally biased region" description="Basic residues" evidence="4">
    <location>
        <begin position="230"/>
        <end position="240"/>
    </location>
</feature>
<dbReference type="InterPro" id="IPR001478">
    <property type="entry name" value="PDZ"/>
</dbReference>
<name>A0ABY7G9P2_MYAAR</name>
<dbReference type="SMART" id="SM00228">
    <property type="entry name" value="PDZ"/>
    <property type="match status" value="1"/>
</dbReference>
<evidence type="ECO:0000256" key="2">
    <source>
        <dbReference type="ARBA" id="ARBA00022737"/>
    </source>
</evidence>
<dbReference type="PROSITE" id="PS50106">
    <property type="entry name" value="PDZ"/>
    <property type="match status" value="1"/>
</dbReference>
<keyword evidence="2" id="KW-0677">Repeat</keyword>
<comment type="subcellular location">
    <subcellularLocation>
        <location evidence="1">Cell projection</location>
    </subcellularLocation>
</comment>
<evidence type="ECO:0000313" key="7">
    <source>
        <dbReference type="Proteomes" id="UP001164746"/>
    </source>
</evidence>
<evidence type="ECO:0000256" key="3">
    <source>
        <dbReference type="ARBA" id="ARBA00023273"/>
    </source>
</evidence>
<organism evidence="6 7">
    <name type="scientific">Mya arenaria</name>
    <name type="common">Soft-shell clam</name>
    <dbReference type="NCBI Taxonomy" id="6604"/>
    <lineage>
        <taxon>Eukaryota</taxon>
        <taxon>Metazoa</taxon>
        <taxon>Spiralia</taxon>
        <taxon>Lophotrochozoa</taxon>
        <taxon>Mollusca</taxon>
        <taxon>Bivalvia</taxon>
        <taxon>Autobranchia</taxon>
        <taxon>Heteroconchia</taxon>
        <taxon>Euheterodonta</taxon>
        <taxon>Imparidentia</taxon>
        <taxon>Neoheterodontei</taxon>
        <taxon>Myida</taxon>
        <taxon>Myoidea</taxon>
        <taxon>Myidae</taxon>
        <taxon>Mya</taxon>
    </lineage>
</organism>
<evidence type="ECO:0000256" key="4">
    <source>
        <dbReference type="SAM" id="MobiDB-lite"/>
    </source>
</evidence>